<keyword evidence="7" id="KW-1185">Reference proteome</keyword>
<evidence type="ECO:0000256" key="3">
    <source>
        <dbReference type="ARBA" id="ARBA00022643"/>
    </source>
</evidence>
<dbReference type="GO" id="GO:0016646">
    <property type="term" value="F:oxidoreductase activity, acting on the CH-NH group of donors, NAD or NADP as acceptor"/>
    <property type="evidence" value="ECO:0007669"/>
    <property type="project" value="UniProtKB-ARBA"/>
</dbReference>
<dbReference type="OrthoDB" id="9783347at2"/>
<accession>A0A2U2CFU1</accession>
<dbReference type="PANTHER" id="PTHR33798">
    <property type="entry name" value="FLAVOPROTEIN OXYGENASE"/>
    <property type="match status" value="1"/>
</dbReference>
<evidence type="ECO:0000256" key="1">
    <source>
        <dbReference type="ARBA" id="ARBA00001917"/>
    </source>
</evidence>
<comment type="cofactor">
    <cofactor evidence="1">
        <name>FMN</name>
        <dbReference type="ChEBI" id="CHEBI:58210"/>
    </cofactor>
</comment>
<dbReference type="Pfam" id="PF01613">
    <property type="entry name" value="Flavin_Reduct"/>
    <property type="match status" value="1"/>
</dbReference>
<protein>
    <submittedName>
        <fullName evidence="6">Flavin reductase family protein</fullName>
    </submittedName>
</protein>
<dbReference type="SMART" id="SM00903">
    <property type="entry name" value="Flavin_Reduct"/>
    <property type="match status" value="1"/>
</dbReference>
<dbReference type="GO" id="GO:0010181">
    <property type="term" value="F:FMN binding"/>
    <property type="evidence" value="ECO:0007669"/>
    <property type="project" value="InterPro"/>
</dbReference>
<dbReference type="AlphaFoldDB" id="A0A2U2CFU1"/>
<evidence type="ECO:0000313" key="6">
    <source>
        <dbReference type="EMBL" id="PWE30767.1"/>
    </source>
</evidence>
<proteinExistence type="inferred from homology"/>
<dbReference type="GeneID" id="94363875"/>
<dbReference type="RefSeq" id="WP_109531845.1">
    <property type="nucleotide sequence ID" value="NZ_QEYD01000002.1"/>
</dbReference>
<dbReference type="InterPro" id="IPR012349">
    <property type="entry name" value="Split_barrel_FMN-bd"/>
</dbReference>
<dbReference type="Proteomes" id="UP000244940">
    <property type="component" value="Unassembled WGS sequence"/>
</dbReference>
<dbReference type="InterPro" id="IPR002563">
    <property type="entry name" value="Flavin_Rdtase-like_dom"/>
</dbReference>
<evidence type="ECO:0000256" key="2">
    <source>
        <dbReference type="ARBA" id="ARBA00022630"/>
    </source>
</evidence>
<evidence type="ECO:0000313" key="7">
    <source>
        <dbReference type="Proteomes" id="UP000244940"/>
    </source>
</evidence>
<dbReference type="Gene3D" id="2.30.110.10">
    <property type="entry name" value="Electron Transport, Fmn-binding Protein, Chain A"/>
    <property type="match status" value="1"/>
</dbReference>
<dbReference type="SUPFAM" id="SSF50475">
    <property type="entry name" value="FMN-binding split barrel"/>
    <property type="match status" value="1"/>
</dbReference>
<organism evidence="6 7">
    <name type="scientific">Pararhodobacter marinus</name>
    <dbReference type="NCBI Taxonomy" id="2184063"/>
    <lineage>
        <taxon>Bacteria</taxon>
        <taxon>Pseudomonadati</taxon>
        <taxon>Pseudomonadota</taxon>
        <taxon>Alphaproteobacteria</taxon>
        <taxon>Rhodobacterales</taxon>
        <taxon>Paracoccaceae</taxon>
        <taxon>Pararhodobacter</taxon>
    </lineage>
</organism>
<reference evidence="6 7" key="1">
    <citation type="submission" date="2018-05" db="EMBL/GenBank/DDBJ databases">
        <title>Pararhodobacter marina sp. nov., isolated from deep-sea water of the Indian Ocean.</title>
        <authorList>
            <person name="Lai Q.Sr."/>
            <person name="Liu X."/>
            <person name="Shao Z."/>
        </authorList>
    </citation>
    <scope>NUCLEOTIDE SEQUENCE [LARGE SCALE GENOMIC DNA]</scope>
    <source>
        <strain evidence="6 7">CIC4N-9</strain>
    </source>
</reference>
<comment type="caution">
    <text evidence="6">The sequence shown here is derived from an EMBL/GenBank/DDBJ whole genome shotgun (WGS) entry which is preliminary data.</text>
</comment>
<evidence type="ECO:0000256" key="4">
    <source>
        <dbReference type="ARBA" id="ARBA00038054"/>
    </source>
</evidence>
<keyword evidence="2" id="KW-0285">Flavoprotein</keyword>
<gene>
    <name evidence="6" type="ORF">C4N9_03140</name>
</gene>
<dbReference type="EMBL" id="QEYD01000002">
    <property type="protein sequence ID" value="PWE30767.1"/>
    <property type="molecule type" value="Genomic_DNA"/>
</dbReference>
<sequence length="208" mass="22237">MRYDLTPDTRALGYKLLTATVTPRPIAWVTSVSSGGIVNAAPYSFFNVMGDAPPVVALGIMGKPDGAPKDTARNIRETRDFVVNLVSRDLAEAMNLTCIDAPAEVSEVELAGLETLPGVHVAAPRIAPAPVSIECVLQQVVDTGPAQHLIIGEVKAIHIADACLLNPERGHVDTPALGLIARMHGAGWYAHAPQMFELERPVYADRQD</sequence>
<keyword evidence="3" id="KW-0288">FMN</keyword>
<evidence type="ECO:0000259" key="5">
    <source>
        <dbReference type="SMART" id="SM00903"/>
    </source>
</evidence>
<comment type="similarity">
    <text evidence="4">Belongs to the flavoredoxin family.</text>
</comment>
<feature type="domain" description="Flavin reductase like" evidence="5">
    <location>
        <begin position="19"/>
        <end position="173"/>
    </location>
</feature>
<name>A0A2U2CFU1_9RHOB</name>
<dbReference type="PANTHER" id="PTHR33798:SF5">
    <property type="entry name" value="FLAVIN REDUCTASE LIKE DOMAIN-CONTAINING PROTEIN"/>
    <property type="match status" value="1"/>
</dbReference>